<keyword evidence="1" id="KW-0812">Transmembrane</keyword>
<protein>
    <submittedName>
        <fullName evidence="2">Uncharacterized protein</fullName>
    </submittedName>
</protein>
<proteinExistence type="predicted"/>
<evidence type="ECO:0000313" key="2">
    <source>
        <dbReference type="EMBL" id="SVB18948.1"/>
    </source>
</evidence>
<feature type="transmembrane region" description="Helical" evidence="1">
    <location>
        <begin position="23"/>
        <end position="43"/>
    </location>
</feature>
<keyword evidence="1" id="KW-1133">Transmembrane helix</keyword>
<evidence type="ECO:0000256" key="1">
    <source>
        <dbReference type="SAM" id="Phobius"/>
    </source>
</evidence>
<organism evidence="2">
    <name type="scientific">marine metagenome</name>
    <dbReference type="NCBI Taxonomy" id="408172"/>
    <lineage>
        <taxon>unclassified sequences</taxon>
        <taxon>metagenomes</taxon>
        <taxon>ecological metagenomes</taxon>
    </lineage>
</organism>
<dbReference type="AlphaFoldDB" id="A0A382BYS8"/>
<gene>
    <name evidence="2" type="ORF">METZ01_LOCUS171802</name>
</gene>
<accession>A0A382BYS8</accession>
<sequence length="204" mass="23391">MGYTVLFFLHEVALPNVLFDDVAIQWAIVLVGLFFGFIAYGMVGDQRFFNALHFLKNASPRSKTEDIKNQFENLLSFTYSSYFLPDTGKQYRILGVLLYADYLLSIGDETPKALNIYVQAFLQSPRDSRFRKPLLAILNQGRELTQEEMDLLLIMVQQEEIHDPTLTHYLASLFLKAGQWSGKVESLFLSALENQSEFSDDIIQ</sequence>
<keyword evidence="1" id="KW-0472">Membrane</keyword>
<name>A0A382BYS8_9ZZZZ</name>
<reference evidence="2" key="1">
    <citation type="submission" date="2018-05" db="EMBL/GenBank/DDBJ databases">
        <authorList>
            <person name="Lanie J.A."/>
            <person name="Ng W.-L."/>
            <person name="Kazmierczak K.M."/>
            <person name="Andrzejewski T.M."/>
            <person name="Davidsen T.M."/>
            <person name="Wayne K.J."/>
            <person name="Tettelin H."/>
            <person name="Glass J.I."/>
            <person name="Rusch D."/>
            <person name="Podicherti R."/>
            <person name="Tsui H.-C.T."/>
            <person name="Winkler M.E."/>
        </authorList>
    </citation>
    <scope>NUCLEOTIDE SEQUENCE</scope>
</reference>
<feature type="non-terminal residue" evidence="2">
    <location>
        <position position="204"/>
    </location>
</feature>
<dbReference type="EMBL" id="UINC01031999">
    <property type="protein sequence ID" value="SVB18948.1"/>
    <property type="molecule type" value="Genomic_DNA"/>
</dbReference>